<dbReference type="InterPro" id="IPR027417">
    <property type="entry name" value="P-loop_NTPase"/>
</dbReference>
<protein>
    <submittedName>
        <fullName evidence="5">ABC transporter ATP-binding protein</fullName>
    </submittedName>
</protein>
<keyword evidence="2" id="KW-0547">Nucleotide-binding</keyword>
<dbReference type="Pfam" id="PF00005">
    <property type="entry name" value="ABC_tran"/>
    <property type="match status" value="1"/>
</dbReference>
<dbReference type="SUPFAM" id="SSF52540">
    <property type="entry name" value="P-loop containing nucleoside triphosphate hydrolases"/>
    <property type="match status" value="1"/>
</dbReference>
<dbReference type="GO" id="GO:0005886">
    <property type="term" value="C:plasma membrane"/>
    <property type="evidence" value="ECO:0007669"/>
    <property type="project" value="TreeGrafter"/>
</dbReference>
<keyword evidence="1" id="KW-0813">Transport</keyword>
<dbReference type="PANTHER" id="PTHR24220">
    <property type="entry name" value="IMPORT ATP-BINDING PROTEIN"/>
    <property type="match status" value="1"/>
</dbReference>
<feature type="domain" description="ABC transporter" evidence="4">
    <location>
        <begin position="10"/>
        <end position="249"/>
    </location>
</feature>
<dbReference type="PANTHER" id="PTHR24220:SF685">
    <property type="entry name" value="ABC TRANSPORTER RELATED"/>
    <property type="match status" value="1"/>
</dbReference>
<comment type="caution">
    <text evidence="5">The sequence shown here is derived from an EMBL/GenBank/DDBJ whole genome shotgun (WGS) entry which is preliminary data.</text>
</comment>
<dbReference type="RefSeq" id="WP_125228991.1">
    <property type="nucleotide sequence ID" value="NZ_RQYT01000045.1"/>
</dbReference>
<name>A0A3P1WPW8_9ACTN</name>
<dbReference type="Proteomes" id="UP000280935">
    <property type="component" value="Unassembled WGS sequence"/>
</dbReference>
<organism evidence="5 6">
    <name type="scientific">Arachnia propionica</name>
    <dbReference type="NCBI Taxonomy" id="1750"/>
    <lineage>
        <taxon>Bacteria</taxon>
        <taxon>Bacillati</taxon>
        <taxon>Actinomycetota</taxon>
        <taxon>Actinomycetes</taxon>
        <taxon>Propionibacteriales</taxon>
        <taxon>Propionibacteriaceae</taxon>
        <taxon>Arachnia</taxon>
    </lineage>
</organism>
<dbReference type="GO" id="GO:0005524">
    <property type="term" value="F:ATP binding"/>
    <property type="evidence" value="ECO:0007669"/>
    <property type="project" value="UniProtKB-KW"/>
</dbReference>
<sequence length="249" mass="26207">MHHSASSPPLSAHDLTHVHQLPGRRDAQVTALDHVSVEFPERSFTAVVGASGSGKSTLLHCLAGLEQPTSGEVSMLGRSLTGMKPAARARFRAGNVGFVFQDHNLVPSLTAAQNVALPSRLAGTPLSAERTTAALAAVGLADKADRAPRQLSGGEQQRVAIARVMATRSRIVLADEPTASLDLASGREVLAWLRALPEHSATVVMVTHDVEAAALADSALVMSEGRLVAHTRSRDPREIADLVHATRQG</sequence>
<reference evidence="5 6" key="1">
    <citation type="submission" date="2018-11" db="EMBL/GenBank/DDBJ databases">
        <title>Genomes From Bacteria Associated with the Canine Oral Cavity: a Test Case for Automated Genome-Based Taxonomic Assignment.</title>
        <authorList>
            <person name="Coil D.A."/>
            <person name="Jospin G."/>
            <person name="Darling A.E."/>
            <person name="Wallis C."/>
            <person name="Davis I.J."/>
            <person name="Harris S."/>
            <person name="Eisen J.A."/>
            <person name="Holcombe L.J."/>
            <person name="O'Flynn C."/>
        </authorList>
    </citation>
    <scope>NUCLEOTIDE SEQUENCE [LARGE SCALE GENOMIC DNA]</scope>
    <source>
        <strain evidence="5 6">OH2822_COT-296</strain>
    </source>
</reference>
<evidence type="ECO:0000256" key="1">
    <source>
        <dbReference type="ARBA" id="ARBA00022448"/>
    </source>
</evidence>
<dbReference type="PROSITE" id="PS50893">
    <property type="entry name" value="ABC_TRANSPORTER_2"/>
    <property type="match status" value="1"/>
</dbReference>
<evidence type="ECO:0000313" key="6">
    <source>
        <dbReference type="Proteomes" id="UP000280935"/>
    </source>
</evidence>
<dbReference type="GO" id="GO:0022857">
    <property type="term" value="F:transmembrane transporter activity"/>
    <property type="evidence" value="ECO:0007669"/>
    <property type="project" value="TreeGrafter"/>
</dbReference>
<proteinExistence type="predicted"/>
<dbReference type="SMART" id="SM00382">
    <property type="entry name" value="AAA"/>
    <property type="match status" value="1"/>
</dbReference>
<dbReference type="EMBL" id="RQYT01000045">
    <property type="protein sequence ID" value="RRD48311.1"/>
    <property type="molecule type" value="Genomic_DNA"/>
</dbReference>
<dbReference type="PROSITE" id="PS00211">
    <property type="entry name" value="ABC_TRANSPORTER_1"/>
    <property type="match status" value="1"/>
</dbReference>
<evidence type="ECO:0000256" key="3">
    <source>
        <dbReference type="ARBA" id="ARBA00022840"/>
    </source>
</evidence>
<evidence type="ECO:0000256" key="2">
    <source>
        <dbReference type="ARBA" id="ARBA00022741"/>
    </source>
</evidence>
<dbReference type="Gene3D" id="3.40.50.300">
    <property type="entry name" value="P-loop containing nucleotide triphosphate hydrolases"/>
    <property type="match status" value="1"/>
</dbReference>
<dbReference type="InterPro" id="IPR003439">
    <property type="entry name" value="ABC_transporter-like_ATP-bd"/>
</dbReference>
<dbReference type="OrthoDB" id="9778572at2"/>
<dbReference type="InterPro" id="IPR017911">
    <property type="entry name" value="MacB-like_ATP-bd"/>
</dbReference>
<dbReference type="InterPro" id="IPR015854">
    <property type="entry name" value="ABC_transpr_LolD-like"/>
</dbReference>
<dbReference type="InterPro" id="IPR003593">
    <property type="entry name" value="AAA+_ATPase"/>
</dbReference>
<dbReference type="CDD" id="cd03255">
    <property type="entry name" value="ABC_MJ0796_LolCDE_FtsE"/>
    <property type="match status" value="1"/>
</dbReference>
<dbReference type="GO" id="GO:0016887">
    <property type="term" value="F:ATP hydrolysis activity"/>
    <property type="evidence" value="ECO:0007669"/>
    <property type="project" value="InterPro"/>
</dbReference>
<keyword evidence="3 5" id="KW-0067">ATP-binding</keyword>
<accession>A0A3P1WPW8</accession>
<evidence type="ECO:0000313" key="5">
    <source>
        <dbReference type="EMBL" id="RRD48311.1"/>
    </source>
</evidence>
<evidence type="ECO:0000259" key="4">
    <source>
        <dbReference type="PROSITE" id="PS50893"/>
    </source>
</evidence>
<dbReference type="InterPro" id="IPR017871">
    <property type="entry name" value="ABC_transporter-like_CS"/>
</dbReference>
<gene>
    <name evidence="5" type="ORF">EII35_13520</name>
</gene>
<dbReference type="AlphaFoldDB" id="A0A3P1WPW8"/>